<protein>
    <recommendedName>
        <fullName evidence="4">Transmembrane protein</fullName>
    </recommendedName>
</protein>
<feature type="transmembrane region" description="Helical" evidence="1">
    <location>
        <begin position="148"/>
        <end position="167"/>
    </location>
</feature>
<reference evidence="2 3" key="1">
    <citation type="submission" date="2018-06" db="EMBL/GenBank/DDBJ databases">
        <authorList>
            <consortium name="Pathogen Informatics"/>
            <person name="Doyle S."/>
        </authorList>
    </citation>
    <scope>NUCLEOTIDE SEQUENCE [LARGE SCALE GENOMIC DNA]</scope>
    <source>
        <strain evidence="2 3">NCTC13292</strain>
    </source>
</reference>
<evidence type="ECO:0008006" key="4">
    <source>
        <dbReference type="Google" id="ProtNLM"/>
    </source>
</evidence>
<name>A0A378J055_9GAMM</name>
<feature type="transmembrane region" description="Helical" evidence="1">
    <location>
        <begin position="78"/>
        <end position="103"/>
    </location>
</feature>
<feature type="transmembrane region" description="Helical" evidence="1">
    <location>
        <begin position="123"/>
        <end position="142"/>
    </location>
</feature>
<proteinExistence type="predicted"/>
<sequence length="193" mass="21876">MNSQELRSAIQDDIRNIKNISPDIIPGRVYYGQLAKLGFGFYWKILLIVSLALTYSFNYNSDYLRPPLPTILDSAFSALIIGSIASLIMTFLLINPLNMLVLFRFHLEKKLKTGGLLIKKFKLIGIVYLSVLTFFCLLFGFFAKPEVMIGMLLFAFVLSGLATSFFIKLELNRIGLSTVYDVINEFVNKSNHL</sequence>
<dbReference type="AlphaFoldDB" id="A0A378J055"/>
<organism evidence="2 3">
    <name type="scientific">Legionella donaldsonii</name>
    <dbReference type="NCBI Taxonomy" id="45060"/>
    <lineage>
        <taxon>Bacteria</taxon>
        <taxon>Pseudomonadati</taxon>
        <taxon>Pseudomonadota</taxon>
        <taxon>Gammaproteobacteria</taxon>
        <taxon>Legionellales</taxon>
        <taxon>Legionellaceae</taxon>
        <taxon>Legionella</taxon>
    </lineage>
</organism>
<keyword evidence="1" id="KW-1133">Transmembrane helix</keyword>
<evidence type="ECO:0000313" key="2">
    <source>
        <dbReference type="EMBL" id="STX41124.1"/>
    </source>
</evidence>
<keyword evidence="1" id="KW-0812">Transmembrane</keyword>
<keyword evidence="3" id="KW-1185">Reference proteome</keyword>
<dbReference type="OrthoDB" id="5651386at2"/>
<feature type="transmembrane region" description="Helical" evidence="1">
    <location>
        <begin position="41"/>
        <end position="58"/>
    </location>
</feature>
<dbReference type="Proteomes" id="UP000254677">
    <property type="component" value="Unassembled WGS sequence"/>
</dbReference>
<accession>A0A378J055</accession>
<evidence type="ECO:0000313" key="3">
    <source>
        <dbReference type="Proteomes" id="UP000254677"/>
    </source>
</evidence>
<dbReference type="EMBL" id="UGOA01000001">
    <property type="protein sequence ID" value="STX41124.1"/>
    <property type="molecule type" value="Genomic_DNA"/>
</dbReference>
<evidence type="ECO:0000256" key="1">
    <source>
        <dbReference type="SAM" id="Phobius"/>
    </source>
</evidence>
<gene>
    <name evidence="2" type="ORF">NCTC13292_00732</name>
</gene>
<dbReference type="RefSeq" id="WP_115220540.1">
    <property type="nucleotide sequence ID" value="NZ_UGOA01000001.1"/>
</dbReference>
<keyword evidence="1" id="KW-0472">Membrane</keyword>